<feature type="region of interest" description="Disordered" evidence="1">
    <location>
        <begin position="1"/>
        <end position="22"/>
    </location>
</feature>
<evidence type="ECO:0000313" key="3">
    <source>
        <dbReference type="Proteomes" id="UP001592531"/>
    </source>
</evidence>
<evidence type="ECO:0000256" key="1">
    <source>
        <dbReference type="SAM" id="MobiDB-lite"/>
    </source>
</evidence>
<comment type="caution">
    <text evidence="2">The sequence shown here is derived from an EMBL/GenBank/DDBJ whole genome shotgun (WGS) entry which is preliminary data.</text>
</comment>
<dbReference type="SUPFAM" id="SSF51126">
    <property type="entry name" value="Pectin lyase-like"/>
    <property type="match status" value="1"/>
</dbReference>
<dbReference type="InterPro" id="IPR059186">
    <property type="entry name" value="SACTE_4363"/>
</dbReference>
<evidence type="ECO:0000313" key="2">
    <source>
        <dbReference type="EMBL" id="MFC1421070.1"/>
    </source>
</evidence>
<dbReference type="Gene3D" id="2.160.20.10">
    <property type="entry name" value="Single-stranded right-handed beta-helix, Pectin lyase-like"/>
    <property type="match status" value="1"/>
</dbReference>
<sequence length="629" mass="66795">MSSFRAADSELPDAEPQLRDSSALSRRAFTAAALATTALPLAVAVAGPASASAAATSHRTPKAPKAPKPPKLPPTPDFGPNVQVFDPSTPAATIQSAVDAAAAQQVPAEFGAGRFAFLFKPGSYTADIQLGYYTSVAGLGLSPDDVTINGEVRVEGQQQSDGSFNGLTNFWRSVENLAIVPTDGINWFAVSQAAPIRRVHVKGSLFLFPRQGGYTSGGFIADTVVDSQVINASQQQWLTRDSQVGSWSNAVWNQVFAGVIGAPEQSFPDPPYTTLPTSPKSREKPFLAVDAKGRWQVVVPKLRHNALGTTWNGGAPTAARTIAIDEFFIAKPSHSAHTINRALEDGKHLLFTPGVYQVDQTIRIKRAETVVLGIGFPTISPLHGVVPMSVAGTKGVRIAGLLFDAGAANSPVLLQIGDRRGGWSDAGDPTSVQDVFFRIGGAGAGRATTALVVDADDVLLDHVWAWRADHGTGVGWTVNTAETGVVVNGDRVQATGLFVEHFQKYNVVWNGEHGSTVMFQNELPYDPPNQAAYRHGRTLGWAAYKVDDYVKHHEGWGLGSYCFFNVDPTIHVSHSFEVPVTKGVVLHDVLTVSLNGDGVIDNVVNDYGGPAQGSATVPVNVLRYPPAAG</sequence>
<keyword evidence="3" id="KW-1185">Reference proteome</keyword>
<dbReference type="InterPro" id="IPR011050">
    <property type="entry name" value="Pectin_lyase_fold/virulence"/>
</dbReference>
<dbReference type="CDD" id="cd23669">
    <property type="entry name" value="GH55_SacteLam55A-like"/>
    <property type="match status" value="1"/>
</dbReference>
<protein>
    <submittedName>
        <fullName evidence="2">Coagulation factor 5/8 type domain-containing protein</fullName>
    </submittedName>
</protein>
<dbReference type="InterPro" id="IPR012334">
    <property type="entry name" value="Pectin_lyas_fold"/>
</dbReference>
<dbReference type="EMBL" id="JBHFAB010000033">
    <property type="protein sequence ID" value="MFC1421070.1"/>
    <property type="molecule type" value="Genomic_DNA"/>
</dbReference>
<proteinExistence type="predicted"/>
<accession>A0ABV6W509</accession>
<dbReference type="InterPro" id="IPR006311">
    <property type="entry name" value="TAT_signal"/>
</dbReference>
<name>A0ABV6W509_9ACTN</name>
<dbReference type="PROSITE" id="PS51318">
    <property type="entry name" value="TAT"/>
    <property type="match status" value="1"/>
</dbReference>
<dbReference type="Proteomes" id="UP001592531">
    <property type="component" value="Unassembled WGS sequence"/>
</dbReference>
<dbReference type="RefSeq" id="WP_380543561.1">
    <property type="nucleotide sequence ID" value="NZ_JBHFAB010000033.1"/>
</dbReference>
<gene>
    <name evidence="2" type="ORF">ACEZDE_31165</name>
</gene>
<feature type="compositionally biased region" description="Pro residues" evidence="1">
    <location>
        <begin position="64"/>
        <end position="77"/>
    </location>
</feature>
<organism evidence="2 3">
    <name type="scientific">Streptacidiphilus cavernicola</name>
    <dbReference type="NCBI Taxonomy" id="3342716"/>
    <lineage>
        <taxon>Bacteria</taxon>
        <taxon>Bacillati</taxon>
        <taxon>Actinomycetota</taxon>
        <taxon>Actinomycetes</taxon>
        <taxon>Kitasatosporales</taxon>
        <taxon>Streptomycetaceae</taxon>
        <taxon>Streptacidiphilus</taxon>
    </lineage>
</organism>
<feature type="region of interest" description="Disordered" evidence="1">
    <location>
        <begin position="53"/>
        <end position="79"/>
    </location>
</feature>
<reference evidence="2 3" key="1">
    <citation type="submission" date="2024-09" db="EMBL/GenBank/DDBJ databases">
        <authorList>
            <person name="Lee S.D."/>
        </authorList>
    </citation>
    <scope>NUCLEOTIDE SEQUENCE [LARGE SCALE GENOMIC DNA]</scope>
    <source>
        <strain evidence="2 3">N8-3</strain>
    </source>
</reference>